<protein>
    <submittedName>
        <fullName evidence="1">Uncharacterized protein</fullName>
    </submittedName>
</protein>
<evidence type="ECO:0000313" key="1">
    <source>
        <dbReference type="EMBL" id="MFL0248431.1"/>
    </source>
</evidence>
<accession>A0ABW8T7Y8</accession>
<sequence>MKDYSQNNLTNYKKLVRYLRLKKEDGEKDGKISSKKANSNK</sequence>
<comment type="caution">
    <text evidence="1">The sequence shown here is derived from an EMBL/GenBank/DDBJ whole genome shotgun (WGS) entry which is preliminary data.</text>
</comment>
<proteinExistence type="predicted"/>
<gene>
    <name evidence="1" type="ORF">ACJDUG_15895</name>
</gene>
<reference evidence="1 2" key="1">
    <citation type="submission" date="2024-11" db="EMBL/GenBank/DDBJ databases">
        <authorList>
            <person name="Heng Y.C."/>
            <person name="Lim A.C.H."/>
            <person name="Lee J.K.Y."/>
            <person name="Kittelmann S."/>
        </authorList>
    </citation>
    <scope>NUCLEOTIDE SEQUENCE [LARGE SCALE GENOMIC DNA]</scope>
    <source>
        <strain evidence="1 2">WILCCON 0185</strain>
    </source>
</reference>
<organism evidence="1 2">
    <name type="scientific">Candidatus Clostridium stratigraminis</name>
    <dbReference type="NCBI Taxonomy" id="3381661"/>
    <lineage>
        <taxon>Bacteria</taxon>
        <taxon>Bacillati</taxon>
        <taxon>Bacillota</taxon>
        <taxon>Clostridia</taxon>
        <taxon>Eubacteriales</taxon>
        <taxon>Clostridiaceae</taxon>
        <taxon>Clostridium</taxon>
    </lineage>
</organism>
<evidence type="ECO:0000313" key="2">
    <source>
        <dbReference type="Proteomes" id="UP001623591"/>
    </source>
</evidence>
<dbReference type="EMBL" id="JBJHZZ010000017">
    <property type="protein sequence ID" value="MFL0248431.1"/>
    <property type="molecule type" value="Genomic_DNA"/>
</dbReference>
<dbReference type="Proteomes" id="UP001623591">
    <property type="component" value="Unassembled WGS sequence"/>
</dbReference>
<keyword evidence="2" id="KW-1185">Reference proteome</keyword>
<name>A0ABW8T7Y8_9CLOT</name>
<dbReference type="RefSeq" id="WP_406770862.1">
    <property type="nucleotide sequence ID" value="NZ_JBJHZZ010000017.1"/>
</dbReference>